<comment type="similarity">
    <text evidence="3">Belongs to the bacterial histone-like protein family.</text>
</comment>
<dbReference type="EMBL" id="JBIQWK010000011">
    <property type="protein sequence ID" value="MFI0576182.1"/>
    <property type="molecule type" value="Genomic_DNA"/>
</dbReference>
<dbReference type="SMART" id="SM00411">
    <property type="entry name" value="BHL"/>
    <property type="match status" value="1"/>
</dbReference>
<dbReference type="GO" id="GO:0003677">
    <property type="term" value="F:DNA binding"/>
    <property type="evidence" value="ECO:0007669"/>
    <property type="project" value="UniProtKB-KW"/>
</dbReference>
<keyword evidence="5" id="KW-1185">Reference proteome</keyword>
<gene>
    <name evidence="4" type="ORF">ACH3YB_31605</name>
</gene>
<dbReference type="Gene3D" id="4.10.520.10">
    <property type="entry name" value="IHF-like DNA-binding proteins"/>
    <property type="match status" value="1"/>
</dbReference>
<dbReference type="CDD" id="cd13832">
    <property type="entry name" value="IHF"/>
    <property type="match status" value="1"/>
</dbReference>
<dbReference type="InterPro" id="IPR000119">
    <property type="entry name" value="Hist_DNA-bd"/>
</dbReference>
<dbReference type="SUPFAM" id="SSF47729">
    <property type="entry name" value="IHF-like DNA-binding proteins"/>
    <property type="match status" value="1"/>
</dbReference>
<dbReference type="PANTHER" id="PTHR33175">
    <property type="entry name" value="DNA-BINDING PROTEIN HU"/>
    <property type="match status" value="1"/>
</dbReference>
<accession>A0ABW7SAJ7</accession>
<evidence type="ECO:0000256" key="1">
    <source>
        <dbReference type="ARBA" id="ARBA00023067"/>
    </source>
</evidence>
<protein>
    <submittedName>
        <fullName evidence="4">HU family DNA-binding protein</fullName>
    </submittedName>
</protein>
<evidence type="ECO:0000313" key="4">
    <source>
        <dbReference type="EMBL" id="MFI0576182.1"/>
    </source>
</evidence>
<keyword evidence="1" id="KW-0226">DNA condensation</keyword>
<dbReference type="RefSeq" id="WP_398353425.1">
    <property type="nucleotide sequence ID" value="NZ_JBIQWK010000011.1"/>
</dbReference>
<evidence type="ECO:0000256" key="2">
    <source>
        <dbReference type="ARBA" id="ARBA00023125"/>
    </source>
</evidence>
<evidence type="ECO:0000313" key="5">
    <source>
        <dbReference type="Proteomes" id="UP001610810"/>
    </source>
</evidence>
<sequence length="120" mass="13079">MKKKPTRITHPLNTTSLIQTVARDLDVQPADVHDTVMATFDVIARAAAGGHNVAITNFGTFRAYRVDARQARNPQTGKTRTVPAHRKVAFRVSPALADAVRRRLSASATIRKLPKGSGPR</sequence>
<organism evidence="4 5">
    <name type="scientific">Streptomyces tendae</name>
    <dbReference type="NCBI Taxonomy" id="1932"/>
    <lineage>
        <taxon>Bacteria</taxon>
        <taxon>Bacillati</taxon>
        <taxon>Actinomycetota</taxon>
        <taxon>Actinomycetes</taxon>
        <taxon>Kitasatosporales</taxon>
        <taxon>Streptomycetaceae</taxon>
        <taxon>Streptomyces</taxon>
    </lineage>
</organism>
<proteinExistence type="inferred from homology"/>
<name>A0ABW7SAJ7_STRTE</name>
<keyword evidence="2 4" id="KW-0238">DNA-binding</keyword>
<dbReference type="Pfam" id="PF00216">
    <property type="entry name" value="Bac_DNA_binding"/>
    <property type="match status" value="1"/>
</dbReference>
<dbReference type="Proteomes" id="UP001610810">
    <property type="component" value="Unassembled WGS sequence"/>
</dbReference>
<dbReference type="PANTHER" id="PTHR33175:SF3">
    <property type="entry name" value="DNA-BINDING PROTEIN HU-BETA"/>
    <property type="match status" value="1"/>
</dbReference>
<comment type="caution">
    <text evidence="4">The sequence shown here is derived from an EMBL/GenBank/DDBJ whole genome shotgun (WGS) entry which is preliminary data.</text>
</comment>
<dbReference type="InterPro" id="IPR010992">
    <property type="entry name" value="IHF-like_DNA-bd_dom_sf"/>
</dbReference>
<reference evidence="4 5" key="1">
    <citation type="submission" date="2024-10" db="EMBL/GenBank/DDBJ databases">
        <authorList>
            <person name="Wannawong T."/>
            <person name="Kuncharoen N."/>
            <person name="Mhuantong W."/>
        </authorList>
    </citation>
    <scope>NUCLEOTIDE SEQUENCE [LARGE SCALE GENOMIC DNA]</scope>
    <source>
        <strain evidence="4 5">CALK1-4</strain>
    </source>
</reference>
<evidence type="ECO:0000256" key="3">
    <source>
        <dbReference type="RuleBase" id="RU003939"/>
    </source>
</evidence>